<gene>
    <name evidence="10" type="ORF">Pma05_70460</name>
</gene>
<evidence type="ECO:0000256" key="3">
    <source>
        <dbReference type="ARBA" id="ARBA00022741"/>
    </source>
</evidence>
<dbReference type="InterPro" id="IPR018483">
    <property type="entry name" value="Carb_kinase_FGGY_CS"/>
</dbReference>
<organism evidence="10 11">
    <name type="scientific">Plantactinospora mayteni</name>
    <dbReference type="NCBI Taxonomy" id="566021"/>
    <lineage>
        <taxon>Bacteria</taxon>
        <taxon>Bacillati</taxon>
        <taxon>Actinomycetota</taxon>
        <taxon>Actinomycetes</taxon>
        <taxon>Micromonosporales</taxon>
        <taxon>Micromonosporaceae</taxon>
        <taxon>Plantactinospora</taxon>
    </lineage>
</organism>
<dbReference type="PANTHER" id="PTHR10196">
    <property type="entry name" value="SUGAR KINASE"/>
    <property type="match status" value="1"/>
</dbReference>
<dbReference type="RefSeq" id="WP_203861775.1">
    <property type="nucleotide sequence ID" value="NZ_BAAAZQ010000023.1"/>
</dbReference>
<protein>
    <recommendedName>
        <fullName evidence="6">ATP:glycerol 3-phosphotransferase</fullName>
    </recommendedName>
</protein>
<dbReference type="InterPro" id="IPR000577">
    <property type="entry name" value="Carb_kinase_FGGY"/>
</dbReference>
<sequence>MDAVLSVDQGTTNTKALLVDAAGVVVARGSAPVGVTFPRPGWVEQDAAEIWRSVRSAVRDCLDAAGGLAPVAVAVSNQRESVVAWERATGKPIGPVLSWQDARAADRCDRLARTGLGDVVRRHTGLPLDPMFSAPKMAWLLESAGLSGPRATERSGVVVGTVDAWLVWNLTGGAVFACEAGNASRTLLFDLAALDWREDLLDAFGVPRTVLPEIRASDAGFGVTADLGFLPAGRPVAAVLADSHAALYQQGCRLPGTGKATYGTGSSVMAPVARPDDPRAGIATTLAWLTDAPTYAREGNIIASGAALAWMAQSLGLSGAADLEQVAKAADDTGGVHFVPAFSGLGAPYWDRSATGLLTGLTGGTDRAHLALAALEGVAHQVADVVEAIETGTEAAVEVLHADGAATGSGRLMQIQADLLGRPLRVADAPDASALGVATLARQALGLTGDGVPEATGGALVEPLMAAGVRASRRAGWAAAVARSRGAVVPPGPATAGD</sequence>
<keyword evidence="3" id="KW-0547">Nucleotide-binding</keyword>
<keyword evidence="5" id="KW-0067">ATP-binding</keyword>
<feature type="domain" description="Carbohydrate kinase FGGY C-terminal" evidence="9">
    <location>
        <begin position="259"/>
        <end position="441"/>
    </location>
</feature>
<evidence type="ECO:0000313" key="10">
    <source>
        <dbReference type="EMBL" id="GIH00474.1"/>
    </source>
</evidence>
<dbReference type="Pfam" id="PF00370">
    <property type="entry name" value="FGGY_N"/>
    <property type="match status" value="1"/>
</dbReference>
<evidence type="ECO:0000256" key="4">
    <source>
        <dbReference type="ARBA" id="ARBA00022777"/>
    </source>
</evidence>
<evidence type="ECO:0000256" key="6">
    <source>
        <dbReference type="ARBA" id="ARBA00043149"/>
    </source>
</evidence>
<evidence type="ECO:0000259" key="8">
    <source>
        <dbReference type="Pfam" id="PF00370"/>
    </source>
</evidence>
<comment type="caution">
    <text evidence="10">The sequence shown here is derived from an EMBL/GenBank/DDBJ whole genome shotgun (WGS) entry which is preliminary data.</text>
</comment>
<dbReference type="PANTHER" id="PTHR10196:SF69">
    <property type="entry name" value="GLYCEROL KINASE"/>
    <property type="match status" value="1"/>
</dbReference>
<evidence type="ECO:0000256" key="1">
    <source>
        <dbReference type="ARBA" id="ARBA00009156"/>
    </source>
</evidence>
<dbReference type="Pfam" id="PF02782">
    <property type="entry name" value="FGGY_C"/>
    <property type="match status" value="1"/>
</dbReference>
<dbReference type="PIRSF" id="PIRSF000538">
    <property type="entry name" value="GlpK"/>
    <property type="match status" value="1"/>
</dbReference>
<evidence type="ECO:0000313" key="11">
    <source>
        <dbReference type="Proteomes" id="UP000621500"/>
    </source>
</evidence>
<evidence type="ECO:0000256" key="5">
    <source>
        <dbReference type="ARBA" id="ARBA00022840"/>
    </source>
</evidence>
<dbReference type="SUPFAM" id="SSF53067">
    <property type="entry name" value="Actin-like ATPase domain"/>
    <property type="match status" value="2"/>
</dbReference>
<dbReference type="Proteomes" id="UP000621500">
    <property type="component" value="Unassembled WGS sequence"/>
</dbReference>
<accession>A0ABQ4F0N3</accession>
<feature type="domain" description="Carbohydrate kinase FGGY N-terminal" evidence="8">
    <location>
        <begin position="4"/>
        <end position="246"/>
    </location>
</feature>
<comment type="similarity">
    <text evidence="1 7">Belongs to the FGGY kinase family.</text>
</comment>
<dbReference type="GO" id="GO:0016301">
    <property type="term" value="F:kinase activity"/>
    <property type="evidence" value="ECO:0007669"/>
    <property type="project" value="UniProtKB-KW"/>
</dbReference>
<dbReference type="EMBL" id="BONX01000053">
    <property type="protein sequence ID" value="GIH00474.1"/>
    <property type="molecule type" value="Genomic_DNA"/>
</dbReference>
<dbReference type="InterPro" id="IPR043129">
    <property type="entry name" value="ATPase_NBD"/>
</dbReference>
<evidence type="ECO:0000256" key="2">
    <source>
        <dbReference type="ARBA" id="ARBA00022679"/>
    </source>
</evidence>
<keyword evidence="4 7" id="KW-0418">Kinase</keyword>
<evidence type="ECO:0000256" key="7">
    <source>
        <dbReference type="RuleBase" id="RU003733"/>
    </source>
</evidence>
<keyword evidence="11" id="KW-1185">Reference proteome</keyword>
<dbReference type="PROSITE" id="PS00445">
    <property type="entry name" value="FGGY_KINASES_2"/>
    <property type="match status" value="1"/>
</dbReference>
<dbReference type="Gene3D" id="3.30.420.40">
    <property type="match status" value="2"/>
</dbReference>
<dbReference type="InterPro" id="IPR018485">
    <property type="entry name" value="FGGY_C"/>
</dbReference>
<dbReference type="CDD" id="cd07769">
    <property type="entry name" value="ASKHA_NBD_FGGY_GK"/>
    <property type="match status" value="1"/>
</dbReference>
<keyword evidence="2 7" id="KW-0808">Transferase</keyword>
<evidence type="ECO:0000259" key="9">
    <source>
        <dbReference type="Pfam" id="PF02782"/>
    </source>
</evidence>
<dbReference type="InterPro" id="IPR018484">
    <property type="entry name" value="FGGY_N"/>
</dbReference>
<name>A0ABQ4F0N3_9ACTN</name>
<reference evidence="10 11" key="1">
    <citation type="submission" date="2021-01" db="EMBL/GenBank/DDBJ databases">
        <title>Whole genome shotgun sequence of Plantactinospora mayteni NBRC 109088.</title>
        <authorList>
            <person name="Komaki H."/>
            <person name="Tamura T."/>
        </authorList>
    </citation>
    <scope>NUCLEOTIDE SEQUENCE [LARGE SCALE GENOMIC DNA]</scope>
    <source>
        <strain evidence="10 11">NBRC 109088</strain>
    </source>
</reference>
<proteinExistence type="inferred from homology"/>